<dbReference type="PANTHER" id="PTHR13318">
    <property type="entry name" value="PARTNER OF PAIRED, ISOFORM B-RELATED"/>
    <property type="match status" value="1"/>
</dbReference>
<dbReference type="AlphaFoldDB" id="A0AAF0DXT3"/>
<keyword evidence="5" id="KW-1185">Reference proteome</keyword>
<proteinExistence type="predicted"/>
<sequence>MSLPPGAMPGMSPMQPAHANESAQSTPPGSPTASSTSDAMPDEFYDLQNTQDLLSDAAHADRAVAGRPSAPDAELPHEILLHIFRYVLGSQRDLQACLLVCRRWCVCGVQLLWHRPSFHKLSSLFKLIHVMIQPDASFPYASYIRRLNFSLLAGDLDDQLFGRMDVCHRLERLTLAGCSQVTDATLARVLSQTPQLVAVDLSGVVQLSDTTLHVLAEHCPRLQGANLSGCKAITSEGVIELVHRCPSLRRIKLGQCEAVDGRALLQLLRRCPILLEADLVNCPRITDASVREVWLRPNIVRELKLAHCHELSDRGFPTPAMLEDVQQHPPVAEYGSAPPALARPPALVVCEHLRILDLTNCALLTDETVRGIVAQAPKLRNLSLAKCARLTDESVYAIAKLGRNLQYVHLAHLAHLTDRAVLHLAQHCTRIRYLDLACCVQLTDASVVELARNLPKLRRIGLVRVANLTDASILGLVERHATLERIHLSYCENISVPAIFWLTQRLGRLTHLSLTGVPAFRRSELQSMCRPPPKEFNQHQRQSFCVYSGRGVGELRRYLARVYADETLASQFGELHPDVRRLYEAQQLGLRS</sequence>
<dbReference type="Gene3D" id="3.80.10.10">
    <property type="entry name" value="Ribonuclease Inhibitor"/>
    <property type="match status" value="2"/>
</dbReference>
<dbReference type="InterPro" id="IPR001611">
    <property type="entry name" value="Leu-rich_rpt"/>
</dbReference>
<dbReference type="Proteomes" id="UP001214603">
    <property type="component" value="Chromosome 1"/>
</dbReference>
<evidence type="ECO:0000313" key="4">
    <source>
        <dbReference type="EMBL" id="WFD01402.1"/>
    </source>
</evidence>
<dbReference type="InterPro" id="IPR057207">
    <property type="entry name" value="FBXL15_LRR"/>
</dbReference>
<feature type="domain" description="F-box" evidence="2">
    <location>
        <begin position="74"/>
        <end position="118"/>
    </location>
</feature>
<dbReference type="SUPFAM" id="SSF52047">
    <property type="entry name" value="RNI-like"/>
    <property type="match status" value="2"/>
</dbReference>
<feature type="region of interest" description="Disordered" evidence="1">
    <location>
        <begin position="1"/>
        <end position="41"/>
    </location>
</feature>
<protein>
    <submittedName>
        <fullName evidence="4">SCF ubiquitin ligase complex subunit</fullName>
    </submittedName>
</protein>
<reference evidence="4" key="1">
    <citation type="submission" date="2023-03" db="EMBL/GenBank/DDBJ databases">
        <title>Mating type loci evolution in Malassezia.</title>
        <authorList>
            <person name="Coelho M.A."/>
        </authorList>
    </citation>
    <scope>NUCLEOTIDE SEQUENCE</scope>
    <source>
        <strain evidence="4">CBS 7876</strain>
    </source>
</reference>
<dbReference type="GO" id="GO:0019005">
    <property type="term" value="C:SCF ubiquitin ligase complex"/>
    <property type="evidence" value="ECO:0007669"/>
    <property type="project" value="TreeGrafter"/>
</dbReference>
<dbReference type="InterPro" id="IPR036047">
    <property type="entry name" value="F-box-like_dom_sf"/>
</dbReference>
<organism evidence="4 5">
    <name type="scientific">Malassezia obtusa</name>
    <dbReference type="NCBI Taxonomy" id="76774"/>
    <lineage>
        <taxon>Eukaryota</taxon>
        <taxon>Fungi</taxon>
        <taxon>Dikarya</taxon>
        <taxon>Basidiomycota</taxon>
        <taxon>Ustilaginomycotina</taxon>
        <taxon>Malasseziomycetes</taxon>
        <taxon>Malasseziales</taxon>
        <taxon>Malasseziaceae</taxon>
        <taxon>Malassezia</taxon>
    </lineage>
</organism>
<dbReference type="InterPro" id="IPR001810">
    <property type="entry name" value="F-box_dom"/>
</dbReference>
<evidence type="ECO:0000259" key="2">
    <source>
        <dbReference type="Pfam" id="PF12937"/>
    </source>
</evidence>
<dbReference type="Pfam" id="PF25372">
    <property type="entry name" value="DUF7885"/>
    <property type="match status" value="1"/>
</dbReference>
<evidence type="ECO:0000256" key="1">
    <source>
        <dbReference type="SAM" id="MobiDB-lite"/>
    </source>
</evidence>
<dbReference type="Pfam" id="PF13516">
    <property type="entry name" value="LRR_6"/>
    <property type="match status" value="1"/>
</dbReference>
<dbReference type="InterPro" id="IPR006553">
    <property type="entry name" value="Leu-rich_rpt_Cys-con_subtyp"/>
</dbReference>
<gene>
    <name evidence="4" type="primary">GRR1</name>
    <name evidence="4" type="ORF">MOBT1_000065</name>
</gene>
<dbReference type="SUPFAM" id="SSF81383">
    <property type="entry name" value="F-box domain"/>
    <property type="match status" value="1"/>
</dbReference>
<dbReference type="GO" id="GO:0016874">
    <property type="term" value="F:ligase activity"/>
    <property type="evidence" value="ECO:0007669"/>
    <property type="project" value="UniProtKB-KW"/>
</dbReference>
<evidence type="ECO:0000313" key="5">
    <source>
        <dbReference type="Proteomes" id="UP001214603"/>
    </source>
</evidence>
<keyword evidence="4" id="KW-0436">Ligase</keyword>
<accession>A0AAF0DXT3</accession>
<dbReference type="SMART" id="SM00367">
    <property type="entry name" value="LRR_CC"/>
    <property type="match status" value="11"/>
</dbReference>
<name>A0AAF0DXT3_9BASI</name>
<evidence type="ECO:0000259" key="3">
    <source>
        <dbReference type="Pfam" id="PF25372"/>
    </source>
</evidence>
<feature type="domain" description="F-box/LRR-repeat protein 15-like leucin rich repeat" evidence="3">
    <location>
        <begin position="164"/>
        <end position="313"/>
    </location>
</feature>
<dbReference type="Pfam" id="PF12937">
    <property type="entry name" value="F-box-like"/>
    <property type="match status" value="1"/>
</dbReference>
<feature type="compositionally biased region" description="Low complexity" evidence="1">
    <location>
        <begin position="22"/>
        <end position="39"/>
    </location>
</feature>
<dbReference type="GO" id="GO:0031146">
    <property type="term" value="P:SCF-dependent proteasomal ubiquitin-dependent protein catabolic process"/>
    <property type="evidence" value="ECO:0007669"/>
    <property type="project" value="TreeGrafter"/>
</dbReference>
<dbReference type="EMBL" id="CP119934">
    <property type="protein sequence ID" value="WFD01402.1"/>
    <property type="molecule type" value="Genomic_DNA"/>
</dbReference>
<dbReference type="InterPro" id="IPR032675">
    <property type="entry name" value="LRR_dom_sf"/>
</dbReference>